<dbReference type="AlphaFoldDB" id="A0A7W7ZQU4"/>
<organism evidence="1 2">
    <name type="scientific">Granulicella mallensis</name>
    <dbReference type="NCBI Taxonomy" id="940614"/>
    <lineage>
        <taxon>Bacteria</taxon>
        <taxon>Pseudomonadati</taxon>
        <taxon>Acidobacteriota</taxon>
        <taxon>Terriglobia</taxon>
        <taxon>Terriglobales</taxon>
        <taxon>Acidobacteriaceae</taxon>
        <taxon>Granulicella</taxon>
    </lineage>
</organism>
<comment type="caution">
    <text evidence="1">The sequence shown here is derived from an EMBL/GenBank/DDBJ whole genome shotgun (WGS) entry which is preliminary data.</text>
</comment>
<evidence type="ECO:0000313" key="2">
    <source>
        <dbReference type="Proteomes" id="UP000584867"/>
    </source>
</evidence>
<dbReference type="Proteomes" id="UP000584867">
    <property type="component" value="Unassembled WGS sequence"/>
</dbReference>
<accession>A0A7W7ZQU4</accession>
<gene>
    <name evidence="1" type="ORF">HDF15_002757</name>
</gene>
<dbReference type="EMBL" id="JACHIO010000010">
    <property type="protein sequence ID" value="MBB5064403.1"/>
    <property type="molecule type" value="Genomic_DNA"/>
</dbReference>
<evidence type="ECO:0000313" key="1">
    <source>
        <dbReference type="EMBL" id="MBB5064403.1"/>
    </source>
</evidence>
<dbReference type="RefSeq" id="WP_184256274.1">
    <property type="nucleotide sequence ID" value="NZ_JACHIO010000010.1"/>
</dbReference>
<name>A0A7W7ZQU4_9BACT</name>
<reference evidence="1 2" key="1">
    <citation type="submission" date="2020-08" db="EMBL/GenBank/DDBJ databases">
        <title>Genomic Encyclopedia of Type Strains, Phase IV (KMG-V): Genome sequencing to study the core and pangenomes of soil and plant-associated prokaryotes.</title>
        <authorList>
            <person name="Whitman W."/>
        </authorList>
    </citation>
    <scope>NUCLEOTIDE SEQUENCE [LARGE SCALE GENOMIC DNA]</scope>
    <source>
        <strain evidence="1 2">X5P3</strain>
    </source>
</reference>
<protein>
    <submittedName>
        <fullName evidence="1">Uncharacterized protein</fullName>
    </submittedName>
</protein>
<sequence length="107" mass="11646">MIALYPQPTSVSAIRSPEDARCCEGCEERILAAKRELSASTTAVGRRFGARAATLAASRWIERAESATAPQVDGYPNWRRITITVAYQLAANQLLLHGVLVSKGERC</sequence>
<proteinExistence type="predicted"/>